<accession>A0A518EQ02</accession>
<dbReference type="EMBL" id="CP036434">
    <property type="protein sequence ID" value="QDV06174.1"/>
    <property type="molecule type" value="Genomic_DNA"/>
</dbReference>
<reference evidence="1 2" key="1">
    <citation type="submission" date="2019-02" db="EMBL/GenBank/DDBJ databases">
        <title>Deep-cultivation of Planctomycetes and their phenomic and genomic characterization uncovers novel biology.</title>
        <authorList>
            <person name="Wiegand S."/>
            <person name="Jogler M."/>
            <person name="Boedeker C."/>
            <person name="Pinto D."/>
            <person name="Vollmers J."/>
            <person name="Rivas-Marin E."/>
            <person name="Kohn T."/>
            <person name="Peeters S.H."/>
            <person name="Heuer A."/>
            <person name="Rast P."/>
            <person name="Oberbeckmann S."/>
            <person name="Bunk B."/>
            <person name="Jeske O."/>
            <person name="Meyerdierks A."/>
            <person name="Storesund J.E."/>
            <person name="Kallscheuer N."/>
            <person name="Luecker S."/>
            <person name="Lage O.M."/>
            <person name="Pohl T."/>
            <person name="Merkel B.J."/>
            <person name="Hornburger P."/>
            <person name="Mueller R.-W."/>
            <person name="Bruemmer F."/>
            <person name="Labrenz M."/>
            <person name="Spormann A.M."/>
            <person name="Op den Camp H."/>
            <person name="Overmann J."/>
            <person name="Amann R."/>
            <person name="Jetten M.S.M."/>
            <person name="Mascher T."/>
            <person name="Medema M.H."/>
            <person name="Devos D.P."/>
            <person name="Kaster A.-K."/>
            <person name="Ovreas L."/>
            <person name="Rohde M."/>
            <person name="Galperin M.Y."/>
            <person name="Jogler C."/>
        </authorList>
    </citation>
    <scope>NUCLEOTIDE SEQUENCE [LARGE SCALE GENOMIC DNA]</scope>
    <source>
        <strain evidence="1 2">Poly30</strain>
    </source>
</reference>
<dbReference type="SUPFAM" id="SSF52833">
    <property type="entry name" value="Thioredoxin-like"/>
    <property type="match status" value="1"/>
</dbReference>
<name>A0A518EQ02_9BACT</name>
<organism evidence="1 2">
    <name type="scientific">Saltatorellus ferox</name>
    <dbReference type="NCBI Taxonomy" id="2528018"/>
    <lineage>
        <taxon>Bacteria</taxon>
        <taxon>Pseudomonadati</taxon>
        <taxon>Planctomycetota</taxon>
        <taxon>Planctomycetia</taxon>
        <taxon>Planctomycetia incertae sedis</taxon>
        <taxon>Saltatorellus</taxon>
    </lineage>
</organism>
<dbReference type="AlphaFoldDB" id="A0A518EQ02"/>
<dbReference type="Gene3D" id="3.40.30.10">
    <property type="entry name" value="Glutaredoxin"/>
    <property type="match status" value="1"/>
</dbReference>
<keyword evidence="2" id="KW-1185">Reference proteome</keyword>
<dbReference type="CDD" id="cd02980">
    <property type="entry name" value="TRX_Fd_family"/>
    <property type="match status" value="1"/>
</dbReference>
<protein>
    <submittedName>
        <fullName evidence="1">Ferredoxin, 2Fe-2S</fullName>
    </submittedName>
</protein>
<dbReference type="RefSeq" id="WP_145196131.1">
    <property type="nucleotide sequence ID" value="NZ_CP036434.1"/>
</dbReference>
<dbReference type="OrthoDB" id="9761899at2"/>
<dbReference type="InterPro" id="IPR036249">
    <property type="entry name" value="Thioredoxin-like_sf"/>
</dbReference>
<evidence type="ECO:0000313" key="2">
    <source>
        <dbReference type="Proteomes" id="UP000320390"/>
    </source>
</evidence>
<dbReference type="Proteomes" id="UP000320390">
    <property type="component" value="Chromosome"/>
</dbReference>
<gene>
    <name evidence="1" type="primary">fdx4</name>
    <name evidence="1" type="ORF">Poly30_16790</name>
</gene>
<sequence>MPTYQRMLFVCLNDRGDGHPRGSCSRSGGEELLDRLRGDLADRGLKGHVRAVGTRCLGQCAHGPVVNVQSEDVWYGGVQASDVPDLIDRHVLKGEILEHLVVPDEALIGKDHAEQPLPPVKR</sequence>
<evidence type="ECO:0000313" key="1">
    <source>
        <dbReference type="EMBL" id="QDV06174.1"/>
    </source>
</evidence>
<proteinExistence type="predicted"/>